<organism evidence="1 2">
    <name type="scientific">Trapa natans</name>
    <name type="common">Water chestnut</name>
    <dbReference type="NCBI Taxonomy" id="22666"/>
    <lineage>
        <taxon>Eukaryota</taxon>
        <taxon>Viridiplantae</taxon>
        <taxon>Streptophyta</taxon>
        <taxon>Embryophyta</taxon>
        <taxon>Tracheophyta</taxon>
        <taxon>Spermatophyta</taxon>
        <taxon>Magnoliopsida</taxon>
        <taxon>eudicotyledons</taxon>
        <taxon>Gunneridae</taxon>
        <taxon>Pentapetalae</taxon>
        <taxon>rosids</taxon>
        <taxon>malvids</taxon>
        <taxon>Myrtales</taxon>
        <taxon>Lythraceae</taxon>
        <taxon>Trapa</taxon>
    </lineage>
</organism>
<evidence type="ECO:0000313" key="2">
    <source>
        <dbReference type="Proteomes" id="UP001346149"/>
    </source>
</evidence>
<reference evidence="1 2" key="1">
    <citation type="journal article" date="2023" name="Hortic Res">
        <title>Pangenome of water caltrop reveals structural variations and asymmetric subgenome divergence after allopolyploidization.</title>
        <authorList>
            <person name="Zhang X."/>
            <person name="Chen Y."/>
            <person name="Wang L."/>
            <person name="Yuan Y."/>
            <person name="Fang M."/>
            <person name="Shi L."/>
            <person name="Lu R."/>
            <person name="Comes H.P."/>
            <person name="Ma Y."/>
            <person name="Chen Y."/>
            <person name="Huang G."/>
            <person name="Zhou Y."/>
            <person name="Zheng Z."/>
            <person name="Qiu Y."/>
        </authorList>
    </citation>
    <scope>NUCLEOTIDE SEQUENCE [LARGE SCALE GENOMIC DNA]</scope>
    <source>
        <strain evidence="1">F231</strain>
    </source>
</reference>
<dbReference type="Proteomes" id="UP001346149">
    <property type="component" value="Unassembled WGS sequence"/>
</dbReference>
<dbReference type="AlphaFoldDB" id="A0AAN7MAL4"/>
<accession>A0AAN7MAL4</accession>
<proteinExistence type="predicted"/>
<gene>
    <name evidence="1" type="ORF">SAY86_012761</name>
</gene>
<sequence>MEYSSIRSTVQKRIKRIAIVKFSIYLNFHLIGARRIKLKMEQPYNLLLGGERIALLDSSEKRRSSNLEMDEPAVDARAGALAEVISWRTTIQADCRKGSTHKAKFQVSETIKMTKRVGDA</sequence>
<name>A0AAN7MAL4_TRANT</name>
<protein>
    <submittedName>
        <fullName evidence="1">Uncharacterized protein</fullName>
    </submittedName>
</protein>
<keyword evidence="2" id="KW-1185">Reference proteome</keyword>
<evidence type="ECO:0000313" key="1">
    <source>
        <dbReference type="EMBL" id="KAK4794767.1"/>
    </source>
</evidence>
<comment type="caution">
    <text evidence="1">The sequence shown here is derived from an EMBL/GenBank/DDBJ whole genome shotgun (WGS) entry which is preliminary data.</text>
</comment>
<dbReference type="EMBL" id="JAXQNO010000007">
    <property type="protein sequence ID" value="KAK4794767.1"/>
    <property type="molecule type" value="Genomic_DNA"/>
</dbReference>